<keyword evidence="4" id="KW-0963">Cytoplasm</keyword>
<evidence type="ECO:0000259" key="10">
    <source>
        <dbReference type="Pfam" id="PF03828"/>
    </source>
</evidence>
<protein>
    <submittedName>
        <fullName evidence="12">Uncharacterized protein</fullName>
    </submittedName>
</protein>
<dbReference type="AlphaFoldDB" id="A0A3M6V5Z1"/>
<reference evidence="12 13" key="1">
    <citation type="journal article" date="2018" name="Sci. Rep.">
        <title>Comparative analysis of the Pocillopora damicornis genome highlights role of immune system in coral evolution.</title>
        <authorList>
            <person name="Cunning R."/>
            <person name="Bay R.A."/>
            <person name="Gillette P."/>
            <person name="Baker A.C."/>
            <person name="Traylor-Knowles N."/>
        </authorList>
    </citation>
    <scope>NUCLEOTIDE SEQUENCE [LARGE SCALE GENOMIC DNA]</scope>
    <source>
        <strain evidence="12">RSMAS</strain>
        <tissue evidence="12">Whole animal</tissue>
    </source>
</reference>
<keyword evidence="5" id="KW-0808">Transferase</keyword>
<dbReference type="Gene3D" id="1.10.1410.10">
    <property type="match status" value="1"/>
</dbReference>
<evidence type="ECO:0000313" key="13">
    <source>
        <dbReference type="Proteomes" id="UP000275408"/>
    </source>
</evidence>
<dbReference type="GO" id="GO:0046872">
    <property type="term" value="F:metal ion binding"/>
    <property type="evidence" value="ECO:0007669"/>
    <property type="project" value="UniProtKB-KW"/>
</dbReference>
<proteinExistence type="inferred from homology"/>
<evidence type="ECO:0000313" key="12">
    <source>
        <dbReference type="EMBL" id="RMX61008.1"/>
    </source>
</evidence>
<comment type="cofactor">
    <cofactor evidence="2">
        <name>Mg(2+)</name>
        <dbReference type="ChEBI" id="CHEBI:18420"/>
    </cofactor>
</comment>
<dbReference type="GO" id="GO:1990817">
    <property type="term" value="F:poly(A) RNA polymerase activity"/>
    <property type="evidence" value="ECO:0007669"/>
    <property type="project" value="TreeGrafter"/>
</dbReference>
<sequence length="526" mass="59786">MANFGKGKRNGQYWQRQSVYTPSFMDLEKYLPKPKDSDLPAFTRKTPKQSTVIRPTEYKSNNYALYNDRSSTNSNSSTSKCTNTATSSDHAAISVNVTNEQRTISLSHGKTLNSLSRESIGRRPPKRRHHSTVTPDFQDEVITKRVKRYYSTSQATCNNTARSLRFQQFEVEPPVFTLETLTQEIQEETLKCVQTVETLQKKLKLKSFLERTLSPFFPGCSLHLCGSSSNGFGGNTSDADFCLILKHLQQSNNRKEALPILRKIQRVLDNDPKNTFLSRCAVIPASVPILKFKDMISGCECDININNIVGLRNTHLLRAYCGGKSLLSQWLSQMGIFNDFLTWFKLLLDYRVQPLVMLVKRWAKTHNINDASLGTLSSYALALMVIHYLQGVCKPAVVPVLQRQYPALFRYTSDFSSLLTLNPCKHMVCNQSENRQSIGELFIGFFKYYAADFSWSTDYISIALGAAYPRDSQRRRKLVCVEEPFDGNNVAKAVCSVEKFENIKMKFRLAWHTLNISPSLESIKVT</sequence>
<comment type="similarity">
    <text evidence="8">Belongs to the DNA polymerase type-B-like family. GLD2 subfamily.</text>
</comment>
<dbReference type="STRING" id="46731.A0A3M6V5Z1"/>
<dbReference type="EMBL" id="RCHS01000085">
    <property type="protein sequence ID" value="RMX61008.1"/>
    <property type="molecule type" value="Genomic_DNA"/>
</dbReference>
<organism evidence="12 13">
    <name type="scientific">Pocillopora damicornis</name>
    <name type="common">Cauliflower coral</name>
    <name type="synonym">Millepora damicornis</name>
    <dbReference type="NCBI Taxonomy" id="46731"/>
    <lineage>
        <taxon>Eukaryota</taxon>
        <taxon>Metazoa</taxon>
        <taxon>Cnidaria</taxon>
        <taxon>Anthozoa</taxon>
        <taxon>Hexacorallia</taxon>
        <taxon>Scleractinia</taxon>
        <taxon>Astrocoeniina</taxon>
        <taxon>Pocilloporidae</taxon>
        <taxon>Pocillopora</taxon>
    </lineage>
</organism>
<evidence type="ECO:0000259" key="11">
    <source>
        <dbReference type="Pfam" id="PF22600"/>
    </source>
</evidence>
<evidence type="ECO:0000256" key="5">
    <source>
        <dbReference type="ARBA" id="ARBA00022679"/>
    </source>
</evidence>
<evidence type="ECO:0000256" key="4">
    <source>
        <dbReference type="ARBA" id="ARBA00022490"/>
    </source>
</evidence>
<comment type="cofactor">
    <cofactor evidence="1">
        <name>Mn(2+)</name>
        <dbReference type="ChEBI" id="CHEBI:29035"/>
    </cofactor>
</comment>
<dbReference type="PANTHER" id="PTHR12271">
    <property type="entry name" value="POLY A POLYMERASE CID PAP -RELATED"/>
    <property type="match status" value="1"/>
</dbReference>
<feature type="domain" description="Poly(A) RNA polymerase mitochondrial-like central palm" evidence="11">
    <location>
        <begin position="181"/>
        <end position="321"/>
    </location>
</feature>
<dbReference type="GO" id="GO:0031123">
    <property type="term" value="P:RNA 3'-end processing"/>
    <property type="evidence" value="ECO:0007669"/>
    <property type="project" value="TreeGrafter"/>
</dbReference>
<comment type="subcellular location">
    <subcellularLocation>
        <location evidence="3">Cytoplasm</location>
    </subcellularLocation>
</comment>
<dbReference type="Proteomes" id="UP000275408">
    <property type="component" value="Unassembled WGS sequence"/>
</dbReference>
<dbReference type="OrthoDB" id="2274644at2759"/>
<evidence type="ECO:0000256" key="7">
    <source>
        <dbReference type="ARBA" id="ARBA00022842"/>
    </source>
</evidence>
<evidence type="ECO:0000256" key="3">
    <source>
        <dbReference type="ARBA" id="ARBA00004496"/>
    </source>
</evidence>
<gene>
    <name evidence="12" type="ORF">pdam_00007540</name>
</gene>
<feature type="region of interest" description="Disordered" evidence="9">
    <location>
        <begin position="66"/>
        <end position="86"/>
    </location>
</feature>
<dbReference type="Pfam" id="PF03828">
    <property type="entry name" value="PAP_assoc"/>
    <property type="match status" value="1"/>
</dbReference>
<comment type="caution">
    <text evidence="12">The sequence shown here is derived from an EMBL/GenBank/DDBJ whole genome shotgun (WGS) entry which is preliminary data.</text>
</comment>
<dbReference type="Pfam" id="PF22600">
    <property type="entry name" value="MTPAP-like_central"/>
    <property type="match status" value="1"/>
</dbReference>
<dbReference type="Gene3D" id="3.30.460.10">
    <property type="entry name" value="Beta Polymerase, domain 2"/>
    <property type="match status" value="1"/>
</dbReference>
<dbReference type="GO" id="GO:0005737">
    <property type="term" value="C:cytoplasm"/>
    <property type="evidence" value="ECO:0007669"/>
    <property type="project" value="UniProtKB-SubCell"/>
</dbReference>
<evidence type="ECO:0000256" key="9">
    <source>
        <dbReference type="SAM" id="MobiDB-lite"/>
    </source>
</evidence>
<name>A0A3M6V5Z1_POCDA</name>
<evidence type="ECO:0000256" key="8">
    <source>
        <dbReference type="ARBA" id="ARBA00038491"/>
    </source>
</evidence>
<dbReference type="PANTHER" id="PTHR12271:SF40">
    <property type="entry name" value="POLY(A) RNA POLYMERASE GLD2"/>
    <property type="match status" value="1"/>
</dbReference>
<evidence type="ECO:0000256" key="1">
    <source>
        <dbReference type="ARBA" id="ARBA00001936"/>
    </source>
</evidence>
<dbReference type="InterPro" id="IPR054708">
    <property type="entry name" value="MTPAP-like_central"/>
</dbReference>
<feature type="compositionally biased region" description="Low complexity" evidence="9">
    <location>
        <begin position="70"/>
        <end position="86"/>
    </location>
</feature>
<keyword evidence="7" id="KW-0460">Magnesium</keyword>
<evidence type="ECO:0000256" key="2">
    <source>
        <dbReference type="ARBA" id="ARBA00001946"/>
    </source>
</evidence>
<dbReference type="InterPro" id="IPR043519">
    <property type="entry name" value="NT_sf"/>
</dbReference>
<accession>A0A3M6V5Z1</accession>
<dbReference type="InterPro" id="IPR002058">
    <property type="entry name" value="PAP_assoc"/>
</dbReference>
<dbReference type="SUPFAM" id="SSF81301">
    <property type="entry name" value="Nucleotidyltransferase"/>
    <property type="match status" value="1"/>
</dbReference>
<keyword evidence="6" id="KW-0479">Metal-binding</keyword>
<feature type="domain" description="PAP-associated" evidence="10">
    <location>
        <begin position="437"/>
        <end position="489"/>
    </location>
</feature>
<dbReference type="SUPFAM" id="SSF81631">
    <property type="entry name" value="PAP/OAS1 substrate-binding domain"/>
    <property type="match status" value="1"/>
</dbReference>
<evidence type="ECO:0000256" key="6">
    <source>
        <dbReference type="ARBA" id="ARBA00022723"/>
    </source>
</evidence>
<dbReference type="CDD" id="cd05402">
    <property type="entry name" value="NT_PAP_TUTase"/>
    <property type="match status" value="1"/>
</dbReference>
<keyword evidence="13" id="KW-1185">Reference proteome</keyword>